<dbReference type="GO" id="GO:0003677">
    <property type="term" value="F:DNA binding"/>
    <property type="evidence" value="ECO:0007669"/>
    <property type="project" value="InterPro"/>
</dbReference>
<comment type="similarity">
    <text evidence="1">Belongs to the plasmid mobilization pre family.</text>
</comment>
<dbReference type="InterPro" id="IPR001668">
    <property type="entry name" value="Mob_Pre"/>
</dbReference>
<reference evidence="3 4" key="1">
    <citation type="submission" date="2018-08" db="EMBL/GenBank/DDBJ databases">
        <title>A genome reference for cultivated species of the human gut microbiota.</title>
        <authorList>
            <person name="Zou Y."/>
            <person name="Xue W."/>
            <person name="Luo G."/>
        </authorList>
    </citation>
    <scope>NUCLEOTIDE SEQUENCE [LARGE SCALE GENOMIC DNA]</scope>
    <source>
        <strain evidence="3 4">AF27-4BH</strain>
    </source>
</reference>
<comment type="caution">
    <text evidence="3">The sequence shown here is derived from an EMBL/GenBank/DDBJ whole genome shotgun (WGS) entry which is preliminary data.</text>
</comment>
<evidence type="ECO:0008006" key="5">
    <source>
        <dbReference type="Google" id="ProtNLM"/>
    </source>
</evidence>
<dbReference type="CDD" id="cd17242">
    <property type="entry name" value="MobM_relaxase"/>
    <property type="match status" value="1"/>
</dbReference>
<evidence type="ECO:0000256" key="1">
    <source>
        <dbReference type="ARBA" id="ARBA00010657"/>
    </source>
</evidence>
<organism evidence="3 4">
    <name type="scientific">Mediterraneibacter gnavus</name>
    <name type="common">Ruminococcus gnavus</name>
    <dbReference type="NCBI Taxonomy" id="33038"/>
    <lineage>
        <taxon>Bacteria</taxon>
        <taxon>Bacillati</taxon>
        <taxon>Bacillota</taxon>
        <taxon>Clostridia</taxon>
        <taxon>Lachnospirales</taxon>
        <taxon>Lachnospiraceae</taxon>
        <taxon>Mediterraneibacter</taxon>
    </lineage>
</organism>
<evidence type="ECO:0000313" key="3">
    <source>
        <dbReference type="EMBL" id="RGQ56973.1"/>
    </source>
</evidence>
<dbReference type="AlphaFoldDB" id="A0A412BM25"/>
<dbReference type="Pfam" id="PF01076">
    <property type="entry name" value="Mob_Pre"/>
    <property type="match status" value="1"/>
</dbReference>
<name>A0A412BM25_MEDGN</name>
<feature type="coiled-coil region" evidence="2">
    <location>
        <begin position="289"/>
        <end position="386"/>
    </location>
</feature>
<evidence type="ECO:0000313" key="4">
    <source>
        <dbReference type="Proteomes" id="UP000286137"/>
    </source>
</evidence>
<dbReference type="EMBL" id="QRTJ01000089">
    <property type="protein sequence ID" value="RGQ56973.1"/>
    <property type="molecule type" value="Genomic_DNA"/>
</dbReference>
<dbReference type="RefSeq" id="WP_118014596.1">
    <property type="nucleotide sequence ID" value="NZ_QRTJ01000089.1"/>
</dbReference>
<protein>
    <recommendedName>
        <fullName evidence="5">Recombinase</fullName>
    </recommendedName>
</protein>
<dbReference type="Gene3D" id="3.30.930.30">
    <property type="match status" value="1"/>
</dbReference>
<sequence length="529" mass="61835">MGKASISVVKGKGSLNHNNREFVTDNVDRNRIKDNITYKCESLEDAYRHCFDEAIKNYNAKQKRADRRIDGVIGYMEQIRTSKNGEKLFYENLIQVGNMRDSGVGMEQGEICKQVLDEYMRGFQKRNPNLYVFNAVMHLDEQTPHLHIDYIPVAHGYKNGLQARNSLDRAFREQGVDGKSNKYENRTIAWQNDEKDYIQQIMKEHGLERTEETGFKREHQNLEQYKANMEKFGKMEIDASEIPSEKMMFSNEKVAVKKADLELAELKLSMATAYAEEGKKFVKYAKKSLEEANEYAARKMNAALSLENQAKTKLENVEQEREKFLEIRDDYENLKNGFEWADSRIWELERNSEADGKRIANLNRENAKLKQQIVDLERSKEEAVKEAVSPLKAQIDDLKRSMDAKVEKATEPLKKQIEGNQSVIADLERRLHKMCETLANTMKVLNYLRFNKKEEYRVNLNQKQTTLFVGLKDYARYWLLKENEHDLATDVEKKMGIDKDIMEVLEESVQKRIEPKEPVKPKRNKDLER</sequence>
<evidence type="ECO:0000256" key="2">
    <source>
        <dbReference type="SAM" id="Coils"/>
    </source>
</evidence>
<dbReference type="GO" id="GO:0006310">
    <property type="term" value="P:DNA recombination"/>
    <property type="evidence" value="ECO:0007669"/>
    <property type="project" value="InterPro"/>
</dbReference>
<accession>A0A412BM25</accession>
<dbReference type="Proteomes" id="UP000286137">
    <property type="component" value="Unassembled WGS sequence"/>
</dbReference>
<proteinExistence type="inferred from homology"/>
<keyword evidence="2" id="KW-0175">Coiled coil</keyword>
<gene>
    <name evidence="3" type="ORF">DWY88_18430</name>
</gene>